<keyword evidence="2" id="KW-1185">Reference proteome</keyword>
<comment type="caution">
    <text evidence="1">The sequence shown here is derived from an EMBL/GenBank/DDBJ whole genome shotgun (WGS) entry which is preliminary data.</text>
</comment>
<gene>
    <name evidence="1" type="ORF">DY926_12720</name>
</gene>
<organism evidence="1 2">
    <name type="scientific">Komagataeibacter melaceti</name>
    <dbReference type="NCBI Taxonomy" id="2766577"/>
    <lineage>
        <taxon>Bacteria</taxon>
        <taxon>Pseudomonadati</taxon>
        <taxon>Pseudomonadota</taxon>
        <taxon>Alphaproteobacteria</taxon>
        <taxon>Acetobacterales</taxon>
        <taxon>Acetobacteraceae</taxon>
        <taxon>Komagataeibacter</taxon>
    </lineage>
</organism>
<dbReference type="OrthoDB" id="7282622at2"/>
<accession>A0A371YY69</accession>
<proteinExistence type="predicted"/>
<dbReference type="AlphaFoldDB" id="A0A371YY69"/>
<evidence type="ECO:0008006" key="3">
    <source>
        <dbReference type="Google" id="ProtNLM"/>
    </source>
</evidence>
<protein>
    <recommendedName>
        <fullName evidence="3">DUF333 domain-containing protein</fullName>
    </recommendedName>
</protein>
<sequence length="88" mass="9317">MEAVPPQPPRHAPLGHAMPPLRLLAAVLLVALAGCEDALMARGLPPAQDCARRGGTWRLTPDGHTGLCQLPPGSRVAGWTIVPRPHPR</sequence>
<dbReference type="Proteomes" id="UP000262371">
    <property type="component" value="Unassembled WGS sequence"/>
</dbReference>
<dbReference type="EMBL" id="QUWV01000122">
    <property type="protein sequence ID" value="RFD19185.1"/>
    <property type="molecule type" value="Genomic_DNA"/>
</dbReference>
<name>A0A371YY69_9PROT</name>
<reference evidence="1 2" key="1">
    <citation type="submission" date="2018-08" db="EMBL/GenBank/DDBJ databases">
        <title>Komagataeibacter sp. AV 382.</title>
        <authorList>
            <person name="Skraban J."/>
            <person name="Trcek J."/>
        </authorList>
    </citation>
    <scope>NUCLEOTIDE SEQUENCE [LARGE SCALE GENOMIC DNA]</scope>
    <source>
        <strain evidence="1 2">AV 382</strain>
    </source>
</reference>
<evidence type="ECO:0000313" key="1">
    <source>
        <dbReference type="EMBL" id="RFD19185.1"/>
    </source>
</evidence>
<evidence type="ECO:0000313" key="2">
    <source>
        <dbReference type="Proteomes" id="UP000262371"/>
    </source>
</evidence>